<dbReference type="NCBIfam" id="TIGR01245">
    <property type="entry name" value="trpD"/>
    <property type="match status" value="1"/>
</dbReference>
<organism evidence="11 12">
    <name type="scientific">Russula ochroleuca</name>
    <dbReference type="NCBI Taxonomy" id="152965"/>
    <lineage>
        <taxon>Eukaryota</taxon>
        <taxon>Fungi</taxon>
        <taxon>Dikarya</taxon>
        <taxon>Basidiomycota</taxon>
        <taxon>Agaricomycotina</taxon>
        <taxon>Agaricomycetes</taxon>
        <taxon>Russulales</taxon>
        <taxon>Russulaceae</taxon>
        <taxon>Russula</taxon>
    </lineage>
</organism>
<dbReference type="OrthoDB" id="427800at2759"/>
<gene>
    <name evidence="11" type="ORF">DFH94DRAFT_75461</name>
</gene>
<protein>
    <recommendedName>
        <fullName evidence="9">Anthranilate phosphoribosyltransferase</fullName>
        <ecNumber evidence="2">2.4.2.18</ecNumber>
    </recommendedName>
</protein>
<dbReference type="Pfam" id="PF00591">
    <property type="entry name" value="Glycos_transf_3"/>
    <property type="match status" value="1"/>
</dbReference>
<keyword evidence="4" id="KW-0328">Glycosyltransferase</keyword>
<dbReference type="FunFam" id="3.40.1030.10:FF:000002">
    <property type="entry name" value="Anthranilate phosphoribosyltransferase"/>
    <property type="match status" value="1"/>
</dbReference>
<dbReference type="PANTHER" id="PTHR43285">
    <property type="entry name" value="ANTHRANILATE PHOSPHORIBOSYLTRANSFERASE"/>
    <property type="match status" value="1"/>
</dbReference>
<keyword evidence="12" id="KW-1185">Reference proteome</keyword>
<evidence type="ECO:0000256" key="8">
    <source>
        <dbReference type="ARBA" id="ARBA00061500"/>
    </source>
</evidence>
<reference evidence="11" key="2">
    <citation type="journal article" date="2020" name="Nat. Commun.">
        <title>Large-scale genome sequencing of mycorrhizal fungi provides insights into the early evolution of symbiotic traits.</title>
        <authorList>
            <person name="Miyauchi S."/>
            <person name="Kiss E."/>
            <person name="Kuo A."/>
            <person name="Drula E."/>
            <person name="Kohler A."/>
            <person name="Sanchez-Garcia M."/>
            <person name="Morin E."/>
            <person name="Andreopoulos B."/>
            <person name="Barry K.W."/>
            <person name="Bonito G."/>
            <person name="Buee M."/>
            <person name="Carver A."/>
            <person name="Chen C."/>
            <person name="Cichocki N."/>
            <person name="Clum A."/>
            <person name="Culley D."/>
            <person name="Crous P.W."/>
            <person name="Fauchery L."/>
            <person name="Girlanda M."/>
            <person name="Hayes R.D."/>
            <person name="Keri Z."/>
            <person name="LaButti K."/>
            <person name="Lipzen A."/>
            <person name="Lombard V."/>
            <person name="Magnuson J."/>
            <person name="Maillard F."/>
            <person name="Murat C."/>
            <person name="Nolan M."/>
            <person name="Ohm R.A."/>
            <person name="Pangilinan J."/>
            <person name="Pereira M.F."/>
            <person name="Perotto S."/>
            <person name="Peter M."/>
            <person name="Pfister S."/>
            <person name="Riley R."/>
            <person name="Sitrit Y."/>
            <person name="Stielow J.B."/>
            <person name="Szollosi G."/>
            <person name="Zifcakova L."/>
            <person name="Stursova M."/>
            <person name="Spatafora J.W."/>
            <person name="Tedersoo L."/>
            <person name="Vaario L.M."/>
            <person name="Yamada A."/>
            <person name="Yan M."/>
            <person name="Wang P."/>
            <person name="Xu J."/>
            <person name="Bruns T."/>
            <person name="Baldrian P."/>
            <person name="Vilgalys R."/>
            <person name="Dunand C."/>
            <person name="Henrissat B."/>
            <person name="Grigoriev I.V."/>
            <person name="Hibbett D."/>
            <person name="Nagy L.G."/>
            <person name="Martin F.M."/>
        </authorList>
    </citation>
    <scope>NUCLEOTIDE SEQUENCE</scope>
    <source>
        <strain evidence="11">Prilba</strain>
    </source>
</reference>
<reference evidence="11" key="1">
    <citation type="submission" date="2019-10" db="EMBL/GenBank/DDBJ databases">
        <authorList>
            <consortium name="DOE Joint Genome Institute"/>
            <person name="Kuo A."/>
            <person name="Miyauchi S."/>
            <person name="Kiss E."/>
            <person name="Drula E."/>
            <person name="Kohler A."/>
            <person name="Sanchez-Garcia M."/>
            <person name="Andreopoulos B."/>
            <person name="Barry K.W."/>
            <person name="Bonito G."/>
            <person name="Buee M."/>
            <person name="Carver A."/>
            <person name="Chen C."/>
            <person name="Cichocki N."/>
            <person name="Clum A."/>
            <person name="Culley D."/>
            <person name="Crous P.W."/>
            <person name="Fauchery L."/>
            <person name="Girlanda M."/>
            <person name="Hayes R."/>
            <person name="Keri Z."/>
            <person name="LaButti K."/>
            <person name="Lipzen A."/>
            <person name="Lombard V."/>
            <person name="Magnuson J."/>
            <person name="Maillard F."/>
            <person name="Morin E."/>
            <person name="Murat C."/>
            <person name="Nolan M."/>
            <person name="Ohm R."/>
            <person name="Pangilinan J."/>
            <person name="Pereira M."/>
            <person name="Perotto S."/>
            <person name="Peter M."/>
            <person name="Riley R."/>
            <person name="Sitrit Y."/>
            <person name="Stielow B."/>
            <person name="Szollosi G."/>
            <person name="Zifcakova L."/>
            <person name="Stursova M."/>
            <person name="Spatafora J.W."/>
            <person name="Tedersoo L."/>
            <person name="Vaario L.-M."/>
            <person name="Yamada A."/>
            <person name="Yan M."/>
            <person name="Wang P."/>
            <person name="Xu J."/>
            <person name="Bruns T."/>
            <person name="Baldrian P."/>
            <person name="Vilgalys R."/>
            <person name="Henrissat B."/>
            <person name="Grigoriev I.V."/>
            <person name="Hibbett D."/>
            <person name="Nagy L.G."/>
            <person name="Martin F.M."/>
        </authorList>
    </citation>
    <scope>NUCLEOTIDE SEQUENCE</scope>
    <source>
        <strain evidence="11">Prilba</strain>
    </source>
</reference>
<keyword evidence="7" id="KW-0057">Aromatic amino acid biosynthesis</keyword>
<proteinExistence type="inferred from homology"/>
<dbReference type="InterPro" id="IPR000312">
    <property type="entry name" value="Glycosyl_Trfase_fam3"/>
</dbReference>
<dbReference type="InterPro" id="IPR005940">
    <property type="entry name" value="Anthranilate_Pribosyl_Tfrase"/>
</dbReference>
<sequence>MPDLTPTTFKPVLLKLIKSPQDFGPTDIELALEHVVTQGATLPEQVGAFLTGLAVSRFELRKEIVIAAVAYLYARSIPAIVFNADKDFIVDIVGTGGDGHNTFNVSTTAAVVAAGAGARVIKHGSRASTSSSGSADLLQSLGCVFTPPRAIAPTPIPGIPFYFLPAWHYHPTLAALAPARRALPFRTLFNSLGPLLNPTRPRGMVLGVAEPVLGPPFVAALRAAGIKRAYVVCGAEYLDEISCAGDTHLWELLDDGSVSERTLCPADFGLLAHPLDHVKGASPAENAATFKALLMSGDNIPAHLTPILDFVLMNAAALLVVAGRADSLKEGVRLAREAITSGKAWHALEVFQEFSVKESAEAM</sequence>
<keyword evidence="6" id="KW-0822">Tryptophan biosynthesis</keyword>
<keyword evidence="3" id="KW-0028">Amino-acid biosynthesis</keyword>
<comment type="similarity">
    <text evidence="8">Belongs to the anthranilate phosphoribosyltransferase family.</text>
</comment>
<evidence type="ECO:0000256" key="4">
    <source>
        <dbReference type="ARBA" id="ARBA00022676"/>
    </source>
</evidence>
<dbReference type="EMBL" id="WHVB01000012">
    <property type="protein sequence ID" value="KAF8477974.1"/>
    <property type="molecule type" value="Genomic_DNA"/>
</dbReference>
<comment type="pathway">
    <text evidence="1">Amino-acid biosynthesis; L-tryptophan biosynthesis; L-tryptophan from chorismate: step 2/5.</text>
</comment>
<accession>A0A9P5MT64</accession>
<evidence type="ECO:0000256" key="1">
    <source>
        <dbReference type="ARBA" id="ARBA00004907"/>
    </source>
</evidence>
<evidence type="ECO:0000313" key="11">
    <source>
        <dbReference type="EMBL" id="KAF8477974.1"/>
    </source>
</evidence>
<dbReference type="InterPro" id="IPR035902">
    <property type="entry name" value="Nuc_phospho_transferase"/>
</dbReference>
<dbReference type="GO" id="GO:0000162">
    <property type="term" value="P:L-tryptophan biosynthetic process"/>
    <property type="evidence" value="ECO:0007669"/>
    <property type="project" value="UniProtKB-KW"/>
</dbReference>
<evidence type="ECO:0000256" key="7">
    <source>
        <dbReference type="ARBA" id="ARBA00023141"/>
    </source>
</evidence>
<dbReference type="EC" id="2.4.2.18" evidence="2"/>
<evidence type="ECO:0000259" key="10">
    <source>
        <dbReference type="Pfam" id="PF00591"/>
    </source>
</evidence>
<dbReference type="GO" id="GO:0004048">
    <property type="term" value="F:anthranilate phosphoribosyltransferase activity"/>
    <property type="evidence" value="ECO:0007669"/>
    <property type="project" value="UniProtKB-EC"/>
</dbReference>
<dbReference type="SUPFAM" id="SSF52418">
    <property type="entry name" value="Nucleoside phosphorylase/phosphoribosyltransferase catalytic domain"/>
    <property type="match status" value="1"/>
</dbReference>
<dbReference type="Proteomes" id="UP000759537">
    <property type="component" value="Unassembled WGS sequence"/>
</dbReference>
<dbReference type="PANTHER" id="PTHR43285:SF2">
    <property type="entry name" value="ANTHRANILATE PHOSPHORIBOSYLTRANSFERASE"/>
    <property type="match status" value="1"/>
</dbReference>
<evidence type="ECO:0000256" key="9">
    <source>
        <dbReference type="ARBA" id="ARBA00071401"/>
    </source>
</evidence>
<comment type="caution">
    <text evidence="11">The sequence shown here is derived from an EMBL/GenBank/DDBJ whole genome shotgun (WGS) entry which is preliminary data.</text>
</comment>
<feature type="domain" description="Glycosyl transferase family 3" evidence="10">
    <location>
        <begin position="89"/>
        <end position="344"/>
    </location>
</feature>
<evidence type="ECO:0000256" key="6">
    <source>
        <dbReference type="ARBA" id="ARBA00022822"/>
    </source>
</evidence>
<dbReference type="Gene3D" id="3.40.1030.10">
    <property type="entry name" value="Nucleoside phosphorylase/phosphoribosyltransferase catalytic domain"/>
    <property type="match status" value="1"/>
</dbReference>
<evidence type="ECO:0000256" key="2">
    <source>
        <dbReference type="ARBA" id="ARBA00011948"/>
    </source>
</evidence>
<keyword evidence="5 11" id="KW-0808">Transferase</keyword>
<dbReference type="HAMAP" id="MF_00211">
    <property type="entry name" value="TrpD"/>
    <property type="match status" value="1"/>
</dbReference>
<name>A0A9P5MT64_9AGAM</name>
<evidence type="ECO:0000256" key="3">
    <source>
        <dbReference type="ARBA" id="ARBA00022605"/>
    </source>
</evidence>
<evidence type="ECO:0000313" key="12">
    <source>
        <dbReference type="Proteomes" id="UP000759537"/>
    </source>
</evidence>
<evidence type="ECO:0000256" key="5">
    <source>
        <dbReference type="ARBA" id="ARBA00022679"/>
    </source>
</evidence>
<dbReference type="GO" id="GO:0005829">
    <property type="term" value="C:cytosol"/>
    <property type="evidence" value="ECO:0007669"/>
    <property type="project" value="TreeGrafter"/>
</dbReference>
<dbReference type="AlphaFoldDB" id="A0A9P5MT64"/>